<dbReference type="Proteomes" id="UP000799539">
    <property type="component" value="Unassembled WGS sequence"/>
</dbReference>
<dbReference type="AlphaFoldDB" id="A0A6A6FSI6"/>
<protein>
    <recommendedName>
        <fullName evidence="5">Extracellular membrane protein CFEM domain-containing protein</fullName>
    </recommendedName>
</protein>
<accession>A0A6A6FSI6</accession>
<keyword evidence="4" id="KW-1185">Reference proteome</keyword>
<evidence type="ECO:0000256" key="2">
    <source>
        <dbReference type="SAM" id="SignalP"/>
    </source>
</evidence>
<dbReference type="OrthoDB" id="5427833at2759"/>
<feature type="compositionally biased region" description="Low complexity" evidence="1">
    <location>
        <begin position="181"/>
        <end position="192"/>
    </location>
</feature>
<proteinExistence type="predicted"/>
<evidence type="ECO:0000256" key="1">
    <source>
        <dbReference type="SAM" id="MobiDB-lite"/>
    </source>
</evidence>
<organism evidence="3 4">
    <name type="scientific">Cercospora zeae-maydis SCOH1-5</name>
    <dbReference type="NCBI Taxonomy" id="717836"/>
    <lineage>
        <taxon>Eukaryota</taxon>
        <taxon>Fungi</taxon>
        <taxon>Dikarya</taxon>
        <taxon>Ascomycota</taxon>
        <taxon>Pezizomycotina</taxon>
        <taxon>Dothideomycetes</taxon>
        <taxon>Dothideomycetidae</taxon>
        <taxon>Mycosphaerellales</taxon>
        <taxon>Mycosphaerellaceae</taxon>
        <taxon>Cercospora</taxon>
    </lineage>
</organism>
<feature type="region of interest" description="Disordered" evidence="1">
    <location>
        <begin position="181"/>
        <end position="209"/>
    </location>
</feature>
<feature type="signal peptide" evidence="2">
    <location>
        <begin position="1"/>
        <end position="18"/>
    </location>
</feature>
<evidence type="ECO:0000313" key="4">
    <source>
        <dbReference type="Proteomes" id="UP000799539"/>
    </source>
</evidence>
<evidence type="ECO:0008006" key="5">
    <source>
        <dbReference type="Google" id="ProtNLM"/>
    </source>
</evidence>
<feature type="region of interest" description="Disordered" evidence="1">
    <location>
        <begin position="110"/>
        <end position="159"/>
    </location>
</feature>
<feature type="compositionally biased region" description="Low complexity" evidence="1">
    <location>
        <begin position="121"/>
        <end position="159"/>
    </location>
</feature>
<keyword evidence="2" id="KW-0732">Signal</keyword>
<feature type="compositionally biased region" description="Polar residues" evidence="1">
    <location>
        <begin position="193"/>
        <end position="209"/>
    </location>
</feature>
<dbReference type="EMBL" id="ML992664">
    <property type="protein sequence ID" value="KAF2216244.1"/>
    <property type="molecule type" value="Genomic_DNA"/>
</dbReference>
<reference evidence="3" key="1">
    <citation type="journal article" date="2020" name="Stud. Mycol.">
        <title>101 Dothideomycetes genomes: a test case for predicting lifestyles and emergence of pathogens.</title>
        <authorList>
            <person name="Haridas S."/>
            <person name="Albert R."/>
            <person name="Binder M."/>
            <person name="Bloem J."/>
            <person name="Labutti K."/>
            <person name="Salamov A."/>
            <person name="Andreopoulos B."/>
            <person name="Baker S."/>
            <person name="Barry K."/>
            <person name="Bills G."/>
            <person name="Bluhm B."/>
            <person name="Cannon C."/>
            <person name="Castanera R."/>
            <person name="Culley D."/>
            <person name="Daum C."/>
            <person name="Ezra D."/>
            <person name="Gonzalez J."/>
            <person name="Henrissat B."/>
            <person name="Kuo A."/>
            <person name="Liang C."/>
            <person name="Lipzen A."/>
            <person name="Lutzoni F."/>
            <person name="Magnuson J."/>
            <person name="Mondo S."/>
            <person name="Nolan M."/>
            <person name="Ohm R."/>
            <person name="Pangilinan J."/>
            <person name="Park H.-J."/>
            <person name="Ramirez L."/>
            <person name="Alfaro M."/>
            <person name="Sun H."/>
            <person name="Tritt A."/>
            <person name="Yoshinaga Y."/>
            <person name="Zwiers L.-H."/>
            <person name="Turgeon B."/>
            <person name="Goodwin S."/>
            <person name="Spatafora J."/>
            <person name="Crous P."/>
            <person name="Grigoriev I."/>
        </authorList>
    </citation>
    <scope>NUCLEOTIDE SEQUENCE</scope>
    <source>
        <strain evidence="3">SCOH1-5</strain>
    </source>
</reference>
<feature type="chain" id="PRO_5025545315" description="Extracellular membrane protein CFEM domain-containing protein" evidence="2">
    <location>
        <begin position="19"/>
        <end position="240"/>
    </location>
</feature>
<name>A0A6A6FSI6_9PEZI</name>
<sequence length="240" mass="23776">MRLGGAGALLALPVAAIAVTLSDFKSSQDTLKQSDLPDGCGEVYTATISGCTANDFPKGGNACSSACAQGVSDMVAKVQDACGNKGLKGIGIITAFLEGNGPTAICGSSAKVPNPYDDETSSQGPATSTGTQSSSSPSSTESNSASITSTSENATATATSTISITSTATEQTAILVDTASPVAPTATSSSQSRPTSNNDNYSGQGSPFDTLSSGTTRSACFSVVTVILAAAMACNGILRR</sequence>
<evidence type="ECO:0000313" key="3">
    <source>
        <dbReference type="EMBL" id="KAF2216244.1"/>
    </source>
</evidence>
<gene>
    <name evidence="3" type="ORF">CERZMDRAFT_93541</name>
</gene>